<protein>
    <submittedName>
        <fullName evidence="1">Uncharacterized protein</fullName>
    </submittedName>
</protein>
<keyword evidence="2" id="KW-1185">Reference proteome</keyword>
<dbReference type="AlphaFoldDB" id="A0A6P0C4U1"/>
<sequence length="184" mass="20122">MIVTACGTKGPVRGTEAEIAALAASIQRLSPDVDPAEATRAARLSYTATHQLALAYEISDTALIHNAKVNAGQRPRGLCYHWAEDIQARLDSAGFQTLETARAIANADNPILIDHSTTIIVPKGAPMQAGVVIDPWRYGGRLFWAPVPQDTRYDWRPREVVLREKGRIKYVQRTEGSLAPPPVD</sequence>
<name>A0A6P0C4U1_9RHOB</name>
<dbReference type="EMBL" id="JAABNT010000001">
    <property type="protein sequence ID" value="NEK20867.1"/>
    <property type="molecule type" value="Genomic_DNA"/>
</dbReference>
<reference evidence="1 2" key="1">
    <citation type="submission" date="2020-01" db="EMBL/GenBank/DDBJ databases">
        <title>Sulfitobacter sediminilitoris sp. nov., isolated from a tidal flat.</title>
        <authorList>
            <person name="Park S."/>
            <person name="Yoon J.-H."/>
        </authorList>
    </citation>
    <scope>NUCLEOTIDE SEQUENCE [LARGE SCALE GENOMIC DNA]</scope>
    <source>
        <strain evidence="1 2">JBTF-M27</strain>
    </source>
</reference>
<dbReference type="Proteomes" id="UP000468591">
    <property type="component" value="Unassembled WGS sequence"/>
</dbReference>
<evidence type="ECO:0000313" key="1">
    <source>
        <dbReference type="EMBL" id="NEK20867.1"/>
    </source>
</evidence>
<comment type="caution">
    <text evidence="1">The sequence shown here is derived from an EMBL/GenBank/DDBJ whole genome shotgun (WGS) entry which is preliminary data.</text>
</comment>
<gene>
    <name evidence="1" type="ORF">GV827_00430</name>
</gene>
<evidence type="ECO:0000313" key="2">
    <source>
        <dbReference type="Proteomes" id="UP000468591"/>
    </source>
</evidence>
<proteinExistence type="predicted"/>
<accession>A0A6P0C4U1</accession>
<organism evidence="1 2">
    <name type="scientific">Sulfitobacter sediminilitoris</name>
    <dbReference type="NCBI Taxonomy" id="2698830"/>
    <lineage>
        <taxon>Bacteria</taxon>
        <taxon>Pseudomonadati</taxon>
        <taxon>Pseudomonadota</taxon>
        <taxon>Alphaproteobacteria</taxon>
        <taxon>Rhodobacterales</taxon>
        <taxon>Roseobacteraceae</taxon>
        <taxon>Sulfitobacter</taxon>
    </lineage>
</organism>